<reference evidence="5" key="1">
    <citation type="submission" date="2019-08" db="EMBL/GenBank/DDBJ databases">
        <authorList>
            <person name="Kucharzyk K."/>
            <person name="Murdoch R.W."/>
            <person name="Higgins S."/>
            <person name="Loffler F."/>
        </authorList>
    </citation>
    <scope>NUCLEOTIDE SEQUENCE</scope>
</reference>
<dbReference type="InterPro" id="IPR051046">
    <property type="entry name" value="MurCDEF_CellWall_CoF430Synth"/>
</dbReference>
<dbReference type="AlphaFoldDB" id="A0A645FS37"/>
<name>A0A645FS37_9ZZZZ</name>
<sequence length="178" mass="19396">MVSTNLIGAYNADNVLAALAAGSILECNRELSIKAIESYTPTNNRSQLLKGANNTLIVDAYNANPTSMKAALENFSQMEALSKGVVIGDMLELGNESEKEHRVILDIISNMNLDHIFIVGNEFAKAAQGNPFYAQNGFFAPTSDQLKEYLNNRKPTGTTILIKGSRGMRLEKVLDLLS</sequence>
<evidence type="ECO:0000256" key="1">
    <source>
        <dbReference type="ARBA" id="ARBA00022598"/>
    </source>
</evidence>
<feature type="domain" description="Mur ligase C-terminal" evidence="4">
    <location>
        <begin position="45"/>
        <end position="166"/>
    </location>
</feature>
<dbReference type="EC" id="6.3.2.10" evidence="5"/>
<evidence type="ECO:0000256" key="2">
    <source>
        <dbReference type="ARBA" id="ARBA00022741"/>
    </source>
</evidence>
<dbReference type="GO" id="GO:0005524">
    <property type="term" value="F:ATP binding"/>
    <property type="evidence" value="ECO:0007669"/>
    <property type="project" value="UniProtKB-KW"/>
</dbReference>
<dbReference type="PANTHER" id="PTHR43024:SF1">
    <property type="entry name" value="UDP-N-ACETYLMURAMOYL-TRIPEPTIDE--D-ALANYL-D-ALANINE LIGASE"/>
    <property type="match status" value="1"/>
</dbReference>
<dbReference type="InterPro" id="IPR036565">
    <property type="entry name" value="Mur-like_cat_sf"/>
</dbReference>
<gene>
    <name evidence="5" type="primary">murF_39</name>
    <name evidence="5" type="ORF">SDC9_162333</name>
</gene>
<dbReference type="InterPro" id="IPR036615">
    <property type="entry name" value="Mur_ligase_C_dom_sf"/>
</dbReference>
<comment type="caution">
    <text evidence="5">The sequence shown here is derived from an EMBL/GenBank/DDBJ whole genome shotgun (WGS) entry which is preliminary data.</text>
</comment>
<dbReference type="SUPFAM" id="SSF53244">
    <property type="entry name" value="MurD-like peptide ligases, peptide-binding domain"/>
    <property type="match status" value="1"/>
</dbReference>
<accession>A0A645FS37</accession>
<dbReference type="Pfam" id="PF02875">
    <property type="entry name" value="Mur_ligase_C"/>
    <property type="match status" value="1"/>
</dbReference>
<protein>
    <submittedName>
        <fullName evidence="5">UDP-N-acetylmuramoyl-tripeptide--D-alanyl-D-alanine ligase</fullName>
        <ecNumber evidence="5">6.3.2.10</ecNumber>
    </submittedName>
</protein>
<dbReference type="Gene3D" id="3.90.190.20">
    <property type="entry name" value="Mur ligase, C-terminal domain"/>
    <property type="match status" value="1"/>
</dbReference>
<keyword evidence="2" id="KW-0547">Nucleotide-binding</keyword>
<dbReference type="PANTHER" id="PTHR43024">
    <property type="entry name" value="UDP-N-ACETYLMURAMOYL-TRIPEPTIDE--D-ALANYL-D-ALANINE LIGASE"/>
    <property type="match status" value="1"/>
</dbReference>
<evidence type="ECO:0000259" key="4">
    <source>
        <dbReference type="Pfam" id="PF02875"/>
    </source>
</evidence>
<dbReference type="InterPro" id="IPR004101">
    <property type="entry name" value="Mur_ligase_C"/>
</dbReference>
<keyword evidence="1 5" id="KW-0436">Ligase</keyword>
<evidence type="ECO:0000256" key="3">
    <source>
        <dbReference type="ARBA" id="ARBA00022840"/>
    </source>
</evidence>
<dbReference type="EMBL" id="VSSQ01061710">
    <property type="protein sequence ID" value="MPN15004.1"/>
    <property type="molecule type" value="Genomic_DNA"/>
</dbReference>
<dbReference type="Gene3D" id="3.40.1190.10">
    <property type="entry name" value="Mur-like, catalytic domain"/>
    <property type="match status" value="1"/>
</dbReference>
<proteinExistence type="predicted"/>
<evidence type="ECO:0000313" key="5">
    <source>
        <dbReference type="EMBL" id="MPN15004.1"/>
    </source>
</evidence>
<dbReference type="GO" id="GO:0047480">
    <property type="term" value="F:UDP-N-acetylmuramoyl-tripeptide-D-alanyl-D-alanine ligase activity"/>
    <property type="evidence" value="ECO:0007669"/>
    <property type="project" value="UniProtKB-EC"/>
</dbReference>
<keyword evidence="3" id="KW-0067">ATP-binding</keyword>
<organism evidence="5">
    <name type="scientific">bioreactor metagenome</name>
    <dbReference type="NCBI Taxonomy" id="1076179"/>
    <lineage>
        <taxon>unclassified sequences</taxon>
        <taxon>metagenomes</taxon>
        <taxon>ecological metagenomes</taxon>
    </lineage>
</organism>